<organism evidence="2 3">
    <name type="scientific">Salipiger mucosus DSM 16094</name>
    <dbReference type="NCBI Taxonomy" id="1123237"/>
    <lineage>
        <taxon>Bacteria</taxon>
        <taxon>Pseudomonadati</taxon>
        <taxon>Pseudomonadota</taxon>
        <taxon>Alphaproteobacteria</taxon>
        <taxon>Rhodobacterales</taxon>
        <taxon>Roseobacteraceae</taxon>
        <taxon>Salipiger</taxon>
    </lineage>
</organism>
<evidence type="ECO:0000256" key="1">
    <source>
        <dbReference type="SAM" id="SignalP"/>
    </source>
</evidence>
<feature type="chain" id="PRO_5004568302" evidence="1">
    <location>
        <begin position="24"/>
        <end position="111"/>
    </location>
</feature>
<comment type="caution">
    <text evidence="2">The sequence shown here is derived from an EMBL/GenBank/DDBJ whole genome shotgun (WGS) entry which is preliminary data.</text>
</comment>
<dbReference type="eggNOG" id="ENOG50335TQ">
    <property type="taxonomic scope" value="Bacteria"/>
</dbReference>
<dbReference type="Proteomes" id="UP000015347">
    <property type="component" value="Unassembled WGS sequence"/>
</dbReference>
<gene>
    <name evidence="2" type="ORF">Salmuc_01688</name>
</gene>
<protein>
    <submittedName>
        <fullName evidence="2">Uncharacterized protein</fullName>
    </submittedName>
</protein>
<reference evidence="3" key="1">
    <citation type="journal article" date="2014" name="Stand. Genomic Sci.">
        <title>Genome sequence of the exopolysaccharide-producing Salipiger mucosus type strain (DSM 16094(T)), a moderately halophilic member of the Roseobacter clade.</title>
        <authorList>
            <person name="Riedel T."/>
            <person name="Spring S."/>
            <person name="Fiebig A."/>
            <person name="Petersen J."/>
            <person name="Kyrpides N.C."/>
            <person name="Goker M."/>
            <person name="Klenk H.P."/>
        </authorList>
    </citation>
    <scope>NUCLEOTIDE SEQUENCE [LARGE SCALE GENOMIC DNA]</scope>
    <source>
        <strain evidence="3">DSM 16094</strain>
    </source>
</reference>
<keyword evidence="1" id="KW-0732">Signal</keyword>
<dbReference type="HOGENOM" id="CLU_169674_0_0_5"/>
<evidence type="ECO:0000313" key="2">
    <source>
        <dbReference type="EMBL" id="EPX83913.1"/>
    </source>
</evidence>
<sequence length="111" mass="12031">MVPSQSFRLVVFALLLVPSLAFAQAVPRYDAEGYCDQVADTVGGSYQIRNSCLQQEQSAYNGLKRTWSSISGRTSGYCDEVARSIGGSYVILETCIQQEQGAASSSPGFKY</sequence>
<evidence type="ECO:0000313" key="3">
    <source>
        <dbReference type="Proteomes" id="UP000015347"/>
    </source>
</evidence>
<dbReference type="AlphaFoldDB" id="S9QWB8"/>
<dbReference type="EMBL" id="APVH01000013">
    <property type="protein sequence ID" value="EPX83913.1"/>
    <property type="molecule type" value="Genomic_DNA"/>
</dbReference>
<proteinExistence type="predicted"/>
<feature type="signal peptide" evidence="1">
    <location>
        <begin position="1"/>
        <end position="23"/>
    </location>
</feature>
<keyword evidence="3" id="KW-1185">Reference proteome</keyword>
<accession>S9QWB8</accession>
<name>S9QWB8_9RHOB</name>